<gene>
    <name evidence="1" type="ORF">O9570_10505</name>
</gene>
<proteinExistence type="predicted"/>
<evidence type="ECO:0000313" key="1">
    <source>
        <dbReference type="EMBL" id="MCZ8401876.1"/>
    </source>
</evidence>
<name>A0A9W5A869_ALCXX</name>
<dbReference type="EMBL" id="JAPZVI010000006">
    <property type="protein sequence ID" value="MCZ8401876.1"/>
    <property type="molecule type" value="Genomic_DNA"/>
</dbReference>
<comment type="caution">
    <text evidence="1">The sequence shown here is derived from an EMBL/GenBank/DDBJ whole genome shotgun (WGS) entry which is preliminary data.</text>
</comment>
<protein>
    <submittedName>
        <fullName evidence="1">Uncharacterized protein</fullName>
    </submittedName>
</protein>
<reference evidence="1" key="1">
    <citation type="submission" date="2022-12" db="EMBL/GenBank/DDBJ databases">
        <authorList>
            <person name="Voronina O.L."/>
            <person name="Kunda M.S."/>
            <person name="Ryzhova N."/>
            <person name="Aksenova E.I."/>
        </authorList>
    </citation>
    <scope>NUCLEOTIDE SEQUENCE</scope>
    <source>
        <strain evidence="1">SCCH136:Ach223948</strain>
    </source>
</reference>
<organism evidence="1 2">
    <name type="scientific">Alcaligenes xylosoxydans xylosoxydans</name>
    <name type="common">Achromobacter xylosoxidans</name>
    <dbReference type="NCBI Taxonomy" id="85698"/>
    <lineage>
        <taxon>Bacteria</taxon>
        <taxon>Pseudomonadati</taxon>
        <taxon>Pseudomonadota</taxon>
        <taxon>Betaproteobacteria</taxon>
        <taxon>Burkholderiales</taxon>
        <taxon>Alcaligenaceae</taxon>
        <taxon>Achromobacter</taxon>
    </lineage>
</organism>
<dbReference type="Proteomes" id="UP001141992">
    <property type="component" value="Unassembled WGS sequence"/>
</dbReference>
<evidence type="ECO:0000313" key="2">
    <source>
        <dbReference type="Proteomes" id="UP001141992"/>
    </source>
</evidence>
<dbReference type="AlphaFoldDB" id="A0A9W5A869"/>
<accession>A0A9W5A869</accession>
<sequence length="140" mass="14840">MTTAQSATLQPCVHDGIPARETWLDCASADGGRLRLVLLAEEARATATLLASARAIAQTLPARLDAALRFLWQAGREAGDPDDAPAAFMAGFAPSDLVMAADGGYVLHLAPRDAAWFMPGYWPSLRFSADHAPAGWTCES</sequence>
<dbReference type="RefSeq" id="WP_109442081.1">
    <property type="nucleotide sequence ID" value="NZ_CYTI01000003.1"/>
</dbReference>